<evidence type="ECO:0000256" key="6">
    <source>
        <dbReference type="ARBA" id="ARBA00022618"/>
    </source>
</evidence>
<comment type="caution">
    <text evidence="18">The sequence shown here is derived from an EMBL/GenBank/DDBJ whole genome shotgun (WGS) entry which is preliminary data.</text>
</comment>
<evidence type="ECO:0000256" key="5">
    <source>
        <dbReference type="ARBA" id="ARBA00022490"/>
    </source>
</evidence>
<dbReference type="Gene3D" id="3.30.43.10">
    <property type="entry name" value="Uridine Diphospho-n-acetylenolpyruvylglucosamine Reductase, domain 2"/>
    <property type="match status" value="1"/>
</dbReference>
<dbReference type="GO" id="GO:0009252">
    <property type="term" value="P:peptidoglycan biosynthetic process"/>
    <property type="evidence" value="ECO:0007669"/>
    <property type="project" value="UniProtKB-UniRule"/>
</dbReference>
<dbReference type="InterPro" id="IPR016169">
    <property type="entry name" value="FAD-bd_PCMH_sub2"/>
</dbReference>
<feature type="active site" description="Proton donor" evidence="16">
    <location>
        <position position="225"/>
    </location>
</feature>
<dbReference type="Gene3D" id="3.90.78.10">
    <property type="entry name" value="UDP-N-acetylenolpyruvoylglucosamine reductase, C-terminal domain"/>
    <property type="match status" value="1"/>
</dbReference>
<dbReference type="SUPFAM" id="SSF56176">
    <property type="entry name" value="FAD-binding/transporter-associated domain-like"/>
    <property type="match status" value="1"/>
</dbReference>
<comment type="similarity">
    <text evidence="16">Belongs to the MurB family.</text>
</comment>
<evidence type="ECO:0000256" key="11">
    <source>
        <dbReference type="ARBA" id="ARBA00022984"/>
    </source>
</evidence>
<dbReference type="InterPro" id="IPR016167">
    <property type="entry name" value="FAD-bd_PCMH_sub1"/>
</dbReference>
<dbReference type="PANTHER" id="PTHR21071:SF5">
    <property type="entry name" value="UDP-N-ACETYLENOLPYRUVOYLGLUCOSAMINE REDUCTASE"/>
    <property type="match status" value="1"/>
</dbReference>
<dbReference type="GO" id="GO:0008360">
    <property type="term" value="P:regulation of cell shape"/>
    <property type="evidence" value="ECO:0007669"/>
    <property type="project" value="UniProtKB-KW"/>
</dbReference>
<organism evidence="18 19">
    <name type="scientific">Thermoactinomyces mirandus</name>
    <dbReference type="NCBI Taxonomy" id="2756294"/>
    <lineage>
        <taxon>Bacteria</taxon>
        <taxon>Bacillati</taxon>
        <taxon>Bacillota</taxon>
        <taxon>Bacilli</taxon>
        <taxon>Bacillales</taxon>
        <taxon>Thermoactinomycetaceae</taxon>
        <taxon>Thermoactinomyces</taxon>
    </lineage>
</organism>
<keyword evidence="5 16" id="KW-0963">Cytoplasm</keyword>
<comment type="catalytic activity">
    <reaction evidence="15 16">
        <text>UDP-N-acetyl-alpha-D-muramate + NADP(+) = UDP-N-acetyl-3-O-(1-carboxyvinyl)-alpha-D-glucosamine + NADPH + H(+)</text>
        <dbReference type="Rhea" id="RHEA:12248"/>
        <dbReference type="ChEBI" id="CHEBI:15378"/>
        <dbReference type="ChEBI" id="CHEBI:57783"/>
        <dbReference type="ChEBI" id="CHEBI:58349"/>
        <dbReference type="ChEBI" id="CHEBI:68483"/>
        <dbReference type="ChEBI" id="CHEBI:70757"/>
        <dbReference type="EC" id="1.3.1.98"/>
    </reaction>
</comment>
<comment type="subcellular location">
    <subcellularLocation>
        <location evidence="3 16">Cytoplasm</location>
    </subcellularLocation>
</comment>
<sequence length="302" mass="33644">MKQIIEELKNIGIEDVRVNEPLSRHTTWKVGGPADLLIYPRNRHELERAMRWVYQHKLSWRVIGRGSNLLVRDGGIRGVVFKLDEGFNHLNIDGNRVTAGGGASTILLATVTAKQGLTGLEFAGGIPGNVGGAIYMNAGAHGSDISKVLHSATILLETGEWVTLSNKEMEFRYRTSVLQTKLKGIITEATFFLEYGEREEIMSRLTSYKEHRRKTQPLQYPCAGSVFRNPPGDFAGRLIQEAGLKGYRIGGAEVSSMHANFIINREHATAQNVIQLIQHIRDTVEEKFGVRLEPEVQVVGEE</sequence>
<keyword evidence="12 16" id="KW-0560">Oxidoreductase</keyword>
<evidence type="ECO:0000256" key="16">
    <source>
        <dbReference type="HAMAP-Rule" id="MF_00037"/>
    </source>
</evidence>
<evidence type="ECO:0000256" key="12">
    <source>
        <dbReference type="ARBA" id="ARBA00023002"/>
    </source>
</evidence>
<dbReference type="InterPro" id="IPR016166">
    <property type="entry name" value="FAD-bd_PCMH"/>
</dbReference>
<protein>
    <recommendedName>
        <fullName evidence="16">UDP-N-acetylenolpyruvoylglucosamine reductase</fullName>
        <ecNumber evidence="16">1.3.1.98</ecNumber>
    </recommendedName>
    <alternativeName>
        <fullName evidence="16">UDP-N-acetylmuramate dehydrogenase</fullName>
    </alternativeName>
</protein>
<dbReference type="SUPFAM" id="SSF56194">
    <property type="entry name" value="Uridine diphospho-N-Acetylenolpyruvylglucosamine reductase, MurB, C-terminal domain"/>
    <property type="match status" value="1"/>
</dbReference>
<dbReference type="GO" id="GO:0005829">
    <property type="term" value="C:cytosol"/>
    <property type="evidence" value="ECO:0007669"/>
    <property type="project" value="TreeGrafter"/>
</dbReference>
<keyword evidence="11 16" id="KW-0573">Peptidoglycan synthesis</keyword>
<evidence type="ECO:0000256" key="10">
    <source>
        <dbReference type="ARBA" id="ARBA00022960"/>
    </source>
</evidence>
<evidence type="ECO:0000256" key="2">
    <source>
        <dbReference type="ARBA" id="ARBA00003921"/>
    </source>
</evidence>
<dbReference type="EMBL" id="JACEOL010000006">
    <property type="protein sequence ID" value="MBA4601160.1"/>
    <property type="molecule type" value="Genomic_DNA"/>
</dbReference>
<dbReference type="UniPathway" id="UPA00219"/>
<keyword evidence="8 16" id="KW-0274">FAD</keyword>
<dbReference type="InterPro" id="IPR006094">
    <property type="entry name" value="Oxid_FAD_bind_N"/>
</dbReference>
<evidence type="ECO:0000256" key="4">
    <source>
        <dbReference type="ARBA" id="ARBA00004752"/>
    </source>
</evidence>
<dbReference type="InterPro" id="IPR036318">
    <property type="entry name" value="FAD-bd_PCMH-like_sf"/>
</dbReference>
<dbReference type="EC" id="1.3.1.98" evidence="16"/>
<dbReference type="GO" id="GO:0008762">
    <property type="term" value="F:UDP-N-acetylmuramate dehydrogenase activity"/>
    <property type="evidence" value="ECO:0007669"/>
    <property type="project" value="UniProtKB-UniRule"/>
</dbReference>
<evidence type="ECO:0000256" key="14">
    <source>
        <dbReference type="ARBA" id="ARBA00023316"/>
    </source>
</evidence>
<keyword evidence="19" id="KW-1185">Reference proteome</keyword>
<comment type="cofactor">
    <cofactor evidence="1 16">
        <name>FAD</name>
        <dbReference type="ChEBI" id="CHEBI:57692"/>
    </cofactor>
</comment>
<evidence type="ECO:0000256" key="1">
    <source>
        <dbReference type="ARBA" id="ARBA00001974"/>
    </source>
</evidence>
<dbReference type="InterPro" id="IPR003170">
    <property type="entry name" value="MurB"/>
</dbReference>
<accession>A0A7W2AR35</accession>
<dbReference type="InterPro" id="IPR036635">
    <property type="entry name" value="MurB_C_sf"/>
</dbReference>
<feature type="active site" evidence="16">
    <location>
        <position position="295"/>
    </location>
</feature>
<dbReference type="Gene3D" id="3.30.465.10">
    <property type="match status" value="1"/>
</dbReference>
<evidence type="ECO:0000256" key="13">
    <source>
        <dbReference type="ARBA" id="ARBA00023306"/>
    </source>
</evidence>
<dbReference type="GO" id="GO:0071555">
    <property type="term" value="P:cell wall organization"/>
    <property type="evidence" value="ECO:0007669"/>
    <property type="project" value="UniProtKB-KW"/>
</dbReference>
<dbReference type="PROSITE" id="PS51387">
    <property type="entry name" value="FAD_PCMH"/>
    <property type="match status" value="1"/>
</dbReference>
<name>A0A7W2AR35_9BACL</name>
<dbReference type="Pfam" id="PF02873">
    <property type="entry name" value="MurB_C"/>
    <property type="match status" value="1"/>
</dbReference>
<reference evidence="18 19" key="1">
    <citation type="submission" date="2020-07" db="EMBL/GenBank/DDBJ databases">
        <title>Thermoactinomyces phylogeny.</title>
        <authorList>
            <person name="Dunlap C."/>
        </authorList>
    </citation>
    <scope>NUCLEOTIDE SEQUENCE [LARGE SCALE GENOMIC DNA]</scope>
    <source>
        <strain evidence="18 19">AMNI-1</strain>
    </source>
</reference>
<evidence type="ECO:0000256" key="15">
    <source>
        <dbReference type="ARBA" id="ARBA00048914"/>
    </source>
</evidence>
<feature type="active site" evidence="16">
    <location>
        <position position="174"/>
    </location>
</feature>
<keyword evidence="13 16" id="KW-0131">Cell cycle</keyword>
<evidence type="ECO:0000256" key="3">
    <source>
        <dbReference type="ARBA" id="ARBA00004496"/>
    </source>
</evidence>
<dbReference type="PANTHER" id="PTHR21071">
    <property type="entry name" value="UDP-N-ACETYLENOLPYRUVOYLGLUCOSAMINE REDUCTASE"/>
    <property type="match status" value="1"/>
</dbReference>
<dbReference type="Proteomes" id="UP000538292">
    <property type="component" value="Unassembled WGS sequence"/>
</dbReference>
<dbReference type="GO" id="GO:0051301">
    <property type="term" value="P:cell division"/>
    <property type="evidence" value="ECO:0007669"/>
    <property type="project" value="UniProtKB-KW"/>
</dbReference>
<dbReference type="RefSeq" id="WP_181737342.1">
    <property type="nucleotide sequence ID" value="NZ_JACEOL010000006.1"/>
</dbReference>
<dbReference type="NCBIfam" id="NF010480">
    <property type="entry name" value="PRK13905.1"/>
    <property type="match status" value="1"/>
</dbReference>
<evidence type="ECO:0000313" key="18">
    <source>
        <dbReference type="EMBL" id="MBA4601160.1"/>
    </source>
</evidence>
<dbReference type="Pfam" id="PF01565">
    <property type="entry name" value="FAD_binding_4"/>
    <property type="match status" value="1"/>
</dbReference>
<keyword evidence="7 16" id="KW-0285">Flavoprotein</keyword>
<comment type="function">
    <text evidence="2 16">Cell wall formation.</text>
</comment>
<keyword evidence="6 16" id="KW-0132">Cell division</keyword>
<dbReference type="InterPro" id="IPR011601">
    <property type="entry name" value="MurB_C"/>
</dbReference>
<dbReference type="GO" id="GO:0071949">
    <property type="term" value="F:FAD binding"/>
    <property type="evidence" value="ECO:0007669"/>
    <property type="project" value="InterPro"/>
</dbReference>
<evidence type="ECO:0000256" key="9">
    <source>
        <dbReference type="ARBA" id="ARBA00022857"/>
    </source>
</evidence>
<dbReference type="HAMAP" id="MF_00037">
    <property type="entry name" value="MurB"/>
    <property type="match status" value="1"/>
</dbReference>
<comment type="pathway">
    <text evidence="4 16">Cell wall biogenesis; peptidoglycan biosynthesis.</text>
</comment>
<dbReference type="AlphaFoldDB" id="A0A7W2AR35"/>
<feature type="domain" description="FAD-binding PCMH-type" evidence="17">
    <location>
        <begin position="30"/>
        <end position="196"/>
    </location>
</feature>
<keyword evidence="14 16" id="KW-0961">Cell wall biogenesis/degradation</keyword>
<keyword evidence="10 16" id="KW-0133">Cell shape</keyword>
<keyword evidence="9 16" id="KW-0521">NADP</keyword>
<evidence type="ECO:0000313" key="19">
    <source>
        <dbReference type="Proteomes" id="UP000538292"/>
    </source>
</evidence>
<proteinExistence type="inferred from homology"/>
<dbReference type="NCBIfam" id="TIGR00179">
    <property type="entry name" value="murB"/>
    <property type="match status" value="1"/>
</dbReference>
<gene>
    <name evidence="16 18" type="primary">murB</name>
    <name evidence="18" type="ORF">H2C83_02230</name>
</gene>
<evidence type="ECO:0000256" key="7">
    <source>
        <dbReference type="ARBA" id="ARBA00022630"/>
    </source>
</evidence>
<evidence type="ECO:0000256" key="8">
    <source>
        <dbReference type="ARBA" id="ARBA00022827"/>
    </source>
</evidence>
<evidence type="ECO:0000259" key="17">
    <source>
        <dbReference type="PROSITE" id="PS51387"/>
    </source>
</evidence>